<keyword evidence="13" id="KW-0325">Glycoprotein</keyword>
<dbReference type="Gene3D" id="3.30.200.20">
    <property type="entry name" value="Phosphorylase Kinase, domain 1"/>
    <property type="match status" value="1"/>
</dbReference>
<evidence type="ECO:0000256" key="10">
    <source>
        <dbReference type="ARBA" id="ARBA00022989"/>
    </source>
</evidence>
<dbReference type="GO" id="GO:0005524">
    <property type="term" value="F:ATP binding"/>
    <property type="evidence" value="ECO:0007669"/>
    <property type="project" value="UniProtKB-UniRule"/>
</dbReference>
<evidence type="ECO:0000256" key="8">
    <source>
        <dbReference type="ARBA" id="ARBA00022777"/>
    </source>
</evidence>
<feature type="binding site" evidence="14">
    <location>
        <position position="151"/>
    </location>
    <ligand>
        <name>ATP</name>
        <dbReference type="ChEBI" id="CHEBI:30616"/>
    </ligand>
</feature>
<dbReference type="InterPro" id="IPR001245">
    <property type="entry name" value="Ser-Thr/Tyr_kinase_cat_dom"/>
</dbReference>
<protein>
    <submittedName>
        <fullName evidence="18">Serine-threonine/tyrosine-protein kinase, catalytic domain</fullName>
    </submittedName>
</protein>
<dbReference type="PANTHER" id="PTHR27002:SF1050">
    <property type="entry name" value="CYSTEINE-RICH RECEPTOR-LIKE PROTEIN KINASE 5"/>
    <property type="match status" value="1"/>
</dbReference>
<keyword evidence="6" id="KW-0677">Repeat</keyword>
<keyword evidence="12" id="KW-0675">Receptor</keyword>
<organism evidence="18 19">
    <name type="scientific">Dillenia turbinata</name>
    <dbReference type="NCBI Taxonomy" id="194707"/>
    <lineage>
        <taxon>Eukaryota</taxon>
        <taxon>Viridiplantae</taxon>
        <taxon>Streptophyta</taxon>
        <taxon>Embryophyta</taxon>
        <taxon>Tracheophyta</taxon>
        <taxon>Spermatophyta</taxon>
        <taxon>Magnoliopsida</taxon>
        <taxon>eudicotyledons</taxon>
        <taxon>Gunneridae</taxon>
        <taxon>Pentapetalae</taxon>
        <taxon>Dilleniales</taxon>
        <taxon>Dilleniaceae</taxon>
        <taxon>Dillenia</taxon>
    </lineage>
</organism>
<dbReference type="AlphaFoldDB" id="A0AAN8Z1L4"/>
<dbReference type="GO" id="GO:0004674">
    <property type="term" value="F:protein serine/threonine kinase activity"/>
    <property type="evidence" value="ECO:0007669"/>
    <property type="project" value="UniProtKB-KW"/>
</dbReference>
<evidence type="ECO:0000256" key="11">
    <source>
        <dbReference type="ARBA" id="ARBA00023136"/>
    </source>
</evidence>
<sequence>MVISAPALAPVALSPPTTGTNTTAPPLTLGSKADAFESSLDQKTSNYMCLNADKKGISTTTLVAIIVPVAASAAFFTILCYCFLIKKKEHTALVEDNIAVDEITKVHSLQYDLRTIETATNNFSIENKIGEGGFGDVYKGMLANGREVAVKRLSEMSRQGAEQFKNEVVLVAELQHRNLVRLLGFCAEGKEKILIYEYVPNKSLDHLLFGLALLKHIGYMSPEYAMHGYFSVKSDVYSFGVLILEIISGQKNSHFYQPGCTEDLPEDLLSYAWKLWKEDVPLELVDETIRDSYSRNEVLRRIQIGLLCVQEDPDVRPTMASVMLMLNSFSVTLSLPQKPALCVWSRTRSGLSFPIKGLESDQSTSKSMPSSVNDVSITELEPR</sequence>
<evidence type="ECO:0000256" key="4">
    <source>
        <dbReference type="ARBA" id="ARBA00022692"/>
    </source>
</evidence>
<keyword evidence="5" id="KW-0732">Signal</keyword>
<evidence type="ECO:0000256" key="3">
    <source>
        <dbReference type="ARBA" id="ARBA00022679"/>
    </source>
</evidence>
<name>A0AAN8Z1L4_9MAGN</name>
<evidence type="ECO:0000256" key="6">
    <source>
        <dbReference type="ARBA" id="ARBA00022737"/>
    </source>
</evidence>
<feature type="domain" description="Protein kinase" evidence="17">
    <location>
        <begin position="123"/>
        <end position="383"/>
    </location>
</feature>
<evidence type="ECO:0000256" key="9">
    <source>
        <dbReference type="ARBA" id="ARBA00022840"/>
    </source>
</evidence>
<feature type="transmembrane region" description="Helical" evidence="16">
    <location>
        <begin position="62"/>
        <end position="84"/>
    </location>
</feature>
<evidence type="ECO:0000259" key="17">
    <source>
        <dbReference type="PROSITE" id="PS50011"/>
    </source>
</evidence>
<dbReference type="PROSITE" id="PS00107">
    <property type="entry name" value="PROTEIN_KINASE_ATP"/>
    <property type="match status" value="1"/>
</dbReference>
<dbReference type="InterPro" id="IPR011009">
    <property type="entry name" value="Kinase-like_dom_sf"/>
</dbReference>
<dbReference type="FunFam" id="1.10.510.10:FF:001722">
    <property type="entry name" value="G-type lectin S-receptor-like serine/threonine-protein kinase B120"/>
    <property type="match status" value="1"/>
</dbReference>
<dbReference type="FunFam" id="3.30.200.20:FF:000142">
    <property type="entry name" value="Cysteine-rich receptor-like protein kinase 10"/>
    <property type="match status" value="1"/>
</dbReference>
<dbReference type="Pfam" id="PF07714">
    <property type="entry name" value="PK_Tyr_Ser-Thr"/>
    <property type="match status" value="2"/>
</dbReference>
<evidence type="ECO:0000256" key="16">
    <source>
        <dbReference type="SAM" id="Phobius"/>
    </source>
</evidence>
<evidence type="ECO:0000256" key="2">
    <source>
        <dbReference type="ARBA" id="ARBA00022527"/>
    </source>
</evidence>
<keyword evidence="3" id="KW-0808">Transferase</keyword>
<keyword evidence="4 16" id="KW-0812">Transmembrane</keyword>
<evidence type="ECO:0000256" key="15">
    <source>
        <dbReference type="SAM" id="MobiDB-lite"/>
    </source>
</evidence>
<proteinExistence type="predicted"/>
<dbReference type="InterPro" id="IPR017441">
    <property type="entry name" value="Protein_kinase_ATP_BS"/>
</dbReference>
<dbReference type="GO" id="GO:0005886">
    <property type="term" value="C:plasma membrane"/>
    <property type="evidence" value="ECO:0007669"/>
    <property type="project" value="TreeGrafter"/>
</dbReference>
<keyword evidence="2" id="KW-0723">Serine/threonine-protein kinase</keyword>
<evidence type="ECO:0000256" key="5">
    <source>
        <dbReference type="ARBA" id="ARBA00022729"/>
    </source>
</evidence>
<evidence type="ECO:0000256" key="1">
    <source>
        <dbReference type="ARBA" id="ARBA00004167"/>
    </source>
</evidence>
<keyword evidence="8 18" id="KW-0418">Kinase</keyword>
<evidence type="ECO:0000313" key="18">
    <source>
        <dbReference type="EMBL" id="KAK6917373.1"/>
    </source>
</evidence>
<keyword evidence="19" id="KW-1185">Reference proteome</keyword>
<comment type="caution">
    <text evidence="18">The sequence shown here is derived from an EMBL/GenBank/DDBJ whole genome shotgun (WGS) entry which is preliminary data.</text>
</comment>
<feature type="compositionally biased region" description="Polar residues" evidence="15">
    <location>
        <begin position="360"/>
        <end position="376"/>
    </location>
</feature>
<comment type="subcellular location">
    <subcellularLocation>
        <location evidence="1">Membrane</location>
        <topology evidence="1">Single-pass membrane protein</topology>
    </subcellularLocation>
</comment>
<gene>
    <name evidence="18" type="ORF">RJ641_018124</name>
</gene>
<evidence type="ECO:0000256" key="14">
    <source>
        <dbReference type="PROSITE-ProRule" id="PRU10141"/>
    </source>
</evidence>
<keyword evidence="9 14" id="KW-0067">ATP-binding</keyword>
<evidence type="ECO:0000256" key="13">
    <source>
        <dbReference type="ARBA" id="ARBA00023180"/>
    </source>
</evidence>
<dbReference type="PANTHER" id="PTHR27002">
    <property type="entry name" value="RECEPTOR-LIKE SERINE/THREONINE-PROTEIN KINASE SD1-8"/>
    <property type="match status" value="1"/>
</dbReference>
<feature type="region of interest" description="Disordered" evidence="15">
    <location>
        <begin position="358"/>
        <end position="383"/>
    </location>
</feature>
<evidence type="ECO:0000256" key="7">
    <source>
        <dbReference type="ARBA" id="ARBA00022741"/>
    </source>
</evidence>
<dbReference type="Proteomes" id="UP001370490">
    <property type="component" value="Unassembled WGS sequence"/>
</dbReference>
<evidence type="ECO:0000256" key="12">
    <source>
        <dbReference type="ARBA" id="ARBA00023170"/>
    </source>
</evidence>
<keyword evidence="11 16" id="KW-0472">Membrane</keyword>
<accession>A0AAN8Z1L4</accession>
<dbReference type="SUPFAM" id="SSF56112">
    <property type="entry name" value="Protein kinase-like (PK-like)"/>
    <property type="match status" value="1"/>
</dbReference>
<dbReference type="Gene3D" id="1.10.510.10">
    <property type="entry name" value="Transferase(Phosphotransferase) domain 1"/>
    <property type="match status" value="1"/>
</dbReference>
<dbReference type="PROSITE" id="PS50011">
    <property type="entry name" value="PROTEIN_KINASE_DOM"/>
    <property type="match status" value="1"/>
</dbReference>
<dbReference type="EMBL" id="JBAMMX010000023">
    <property type="protein sequence ID" value="KAK6917373.1"/>
    <property type="molecule type" value="Genomic_DNA"/>
</dbReference>
<keyword evidence="7 14" id="KW-0547">Nucleotide-binding</keyword>
<evidence type="ECO:0000313" key="19">
    <source>
        <dbReference type="Proteomes" id="UP001370490"/>
    </source>
</evidence>
<dbReference type="GO" id="GO:0042742">
    <property type="term" value="P:defense response to bacterium"/>
    <property type="evidence" value="ECO:0007669"/>
    <property type="project" value="TreeGrafter"/>
</dbReference>
<dbReference type="InterPro" id="IPR000719">
    <property type="entry name" value="Prot_kinase_dom"/>
</dbReference>
<keyword evidence="10 16" id="KW-1133">Transmembrane helix</keyword>
<reference evidence="18 19" key="1">
    <citation type="submission" date="2023-12" db="EMBL/GenBank/DDBJ databases">
        <title>A high-quality genome assembly for Dillenia turbinata (Dilleniales).</title>
        <authorList>
            <person name="Chanderbali A."/>
        </authorList>
    </citation>
    <scope>NUCLEOTIDE SEQUENCE [LARGE SCALE GENOMIC DNA]</scope>
    <source>
        <strain evidence="18">LSX21</strain>
        <tissue evidence="18">Leaf</tissue>
    </source>
</reference>